<accession>A0A0C9YBK6</accession>
<feature type="compositionally biased region" description="Low complexity" evidence="4">
    <location>
        <begin position="79"/>
        <end position="90"/>
    </location>
</feature>
<dbReference type="EMBL" id="KN833743">
    <property type="protein sequence ID" value="KIK22130.1"/>
    <property type="molecule type" value="Genomic_DNA"/>
</dbReference>
<sequence>MSSPSAARAEARRKAILGRGSDRLAKLTTSARGEEATSYIQTDVPLRAGASTDLASFTGEETPSMPHVDVPRTSPLPPSVSSAAASASVPTDRRAPSTWTDDQQRQFLEALMGGGGAPPTPFSLPPESQPPTDTNPMNTFLAQLALANQAQGQGYSPASAAPGKPPLAAASPTRIQKLIPLIHALCLWCLLAFFVLWQEPKVYAEKTGLHEGETTIWRRWQMLGYRRAEDESGWGVQLVPFFWALMTLEIMLHSVRIFTGHVQINPPQLLALAINHLPSPIPSLIMDVLRYLQMVNTFVDDIALSVFGIGVVVVAAGWVTS</sequence>
<keyword evidence="1 5" id="KW-0812">Transmembrane</keyword>
<dbReference type="OrthoDB" id="5393181at2759"/>
<gene>
    <name evidence="6" type="ORF">PISMIDRAFT_513464</name>
</gene>
<keyword evidence="3 5" id="KW-0472">Membrane</keyword>
<dbReference type="Pfam" id="PF08690">
    <property type="entry name" value="GET2"/>
    <property type="match status" value="1"/>
</dbReference>
<feature type="transmembrane region" description="Helical" evidence="5">
    <location>
        <begin position="298"/>
        <end position="319"/>
    </location>
</feature>
<dbReference type="PANTHER" id="PTHR28263">
    <property type="entry name" value="GOLGI TO ER TRAFFIC PROTEIN 2"/>
    <property type="match status" value="1"/>
</dbReference>
<dbReference type="GO" id="GO:0006890">
    <property type="term" value="P:retrograde vesicle-mediated transport, Golgi to endoplasmic reticulum"/>
    <property type="evidence" value="ECO:0007669"/>
    <property type="project" value="TreeGrafter"/>
</dbReference>
<dbReference type="InterPro" id="IPR028143">
    <property type="entry name" value="Get2/sif1"/>
</dbReference>
<reference evidence="7" key="2">
    <citation type="submission" date="2015-01" db="EMBL/GenBank/DDBJ databases">
        <title>Evolutionary Origins and Diversification of the Mycorrhizal Mutualists.</title>
        <authorList>
            <consortium name="DOE Joint Genome Institute"/>
            <consortium name="Mycorrhizal Genomics Consortium"/>
            <person name="Kohler A."/>
            <person name="Kuo A."/>
            <person name="Nagy L.G."/>
            <person name="Floudas D."/>
            <person name="Copeland A."/>
            <person name="Barry K.W."/>
            <person name="Cichocki N."/>
            <person name="Veneault-Fourrey C."/>
            <person name="LaButti K."/>
            <person name="Lindquist E.A."/>
            <person name="Lipzen A."/>
            <person name="Lundell T."/>
            <person name="Morin E."/>
            <person name="Murat C."/>
            <person name="Riley R."/>
            <person name="Ohm R."/>
            <person name="Sun H."/>
            <person name="Tunlid A."/>
            <person name="Henrissat B."/>
            <person name="Grigoriev I.V."/>
            <person name="Hibbett D.S."/>
            <person name="Martin F."/>
        </authorList>
    </citation>
    <scope>NUCLEOTIDE SEQUENCE [LARGE SCALE GENOMIC DNA]</scope>
    <source>
        <strain evidence="7">441</strain>
    </source>
</reference>
<keyword evidence="7" id="KW-1185">Reference proteome</keyword>
<name>A0A0C9YBK6_9AGAM</name>
<organism evidence="6 7">
    <name type="scientific">Pisolithus microcarpus 441</name>
    <dbReference type="NCBI Taxonomy" id="765257"/>
    <lineage>
        <taxon>Eukaryota</taxon>
        <taxon>Fungi</taxon>
        <taxon>Dikarya</taxon>
        <taxon>Basidiomycota</taxon>
        <taxon>Agaricomycotina</taxon>
        <taxon>Agaricomycetes</taxon>
        <taxon>Agaricomycetidae</taxon>
        <taxon>Boletales</taxon>
        <taxon>Sclerodermatineae</taxon>
        <taxon>Pisolithaceae</taxon>
        <taxon>Pisolithus</taxon>
    </lineage>
</organism>
<evidence type="ECO:0000313" key="6">
    <source>
        <dbReference type="EMBL" id="KIK22130.1"/>
    </source>
</evidence>
<protein>
    <recommendedName>
        <fullName evidence="8">Golgi to ER traffic protein 2</fullName>
    </recommendedName>
</protein>
<evidence type="ECO:0000313" key="7">
    <source>
        <dbReference type="Proteomes" id="UP000054018"/>
    </source>
</evidence>
<feature type="transmembrane region" description="Helical" evidence="5">
    <location>
        <begin position="234"/>
        <end position="252"/>
    </location>
</feature>
<evidence type="ECO:0008006" key="8">
    <source>
        <dbReference type="Google" id="ProtNLM"/>
    </source>
</evidence>
<dbReference type="AlphaFoldDB" id="A0A0C9YBK6"/>
<dbReference type="HOGENOM" id="CLU_060585_0_0_1"/>
<feature type="compositionally biased region" description="Pro residues" evidence="4">
    <location>
        <begin position="118"/>
        <end position="129"/>
    </location>
</feature>
<reference evidence="6 7" key="1">
    <citation type="submission" date="2014-04" db="EMBL/GenBank/DDBJ databases">
        <authorList>
            <consortium name="DOE Joint Genome Institute"/>
            <person name="Kuo A."/>
            <person name="Kohler A."/>
            <person name="Costa M.D."/>
            <person name="Nagy L.G."/>
            <person name="Floudas D."/>
            <person name="Copeland A."/>
            <person name="Barry K.W."/>
            <person name="Cichocki N."/>
            <person name="Veneault-Fourrey C."/>
            <person name="LaButti K."/>
            <person name="Lindquist E.A."/>
            <person name="Lipzen A."/>
            <person name="Lundell T."/>
            <person name="Morin E."/>
            <person name="Murat C."/>
            <person name="Sun H."/>
            <person name="Tunlid A."/>
            <person name="Henrissat B."/>
            <person name="Grigoriev I.V."/>
            <person name="Hibbett D.S."/>
            <person name="Martin F."/>
            <person name="Nordberg H.P."/>
            <person name="Cantor M.N."/>
            <person name="Hua S.X."/>
        </authorList>
    </citation>
    <scope>NUCLEOTIDE SEQUENCE [LARGE SCALE GENOMIC DNA]</scope>
    <source>
        <strain evidence="6 7">441</strain>
    </source>
</reference>
<evidence type="ECO:0000256" key="3">
    <source>
        <dbReference type="ARBA" id="ARBA00023136"/>
    </source>
</evidence>
<dbReference type="PANTHER" id="PTHR28263:SF1">
    <property type="entry name" value="GOLGI TO ER TRAFFIC PROTEIN 2"/>
    <property type="match status" value="1"/>
</dbReference>
<dbReference type="Proteomes" id="UP000054018">
    <property type="component" value="Unassembled WGS sequence"/>
</dbReference>
<keyword evidence="2 5" id="KW-1133">Transmembrane helix</keyword>
<feature type="transmembrane region" description="Helical" evidence="5">
    <location>
        <begin position="178"/>
        <end position="197"/>
    </location>
</feature>
<dbReference type="STRING" id="765257.A0A0C9YBK6"/>
<evidence type="ECO:0000256" key="5">
    <source>
        <dbReference type="SAM" id="Phobius"/>
    </source>
</evidence>
<evidence type="ECO:0000256" key="4">
    <source>
        <dbReference type="SAM" id="MobiDB-lite"/>
    </source>
</evidence>
<evidence type="ECO:0000256" key="1">
    <source>
        <dbReference type="ARBA" id="ARBA00022692"/>
    </source>
</evidence>
<proteinExistence type="predicted"/>
<feature type="region of interest" description="Disordered" evidence="4">
    <location>
        <begin position="1"/>
        <end position="132"/>
    </location>
</feature>
<evidence type="ECO:0000256" key="2">
    <source>
        <dbReference type="ARBA" id="ARBA00022989"/>
    </source>
</evidence>